<name>A0A161PWB0_9BACI</name>
<feature type="domain" description="VOC" evidence="1">
    <location>
        <begin position="2"/>
        <end position="118"/>
    </location>
</feature>
<evidence type="ECO:0000313" key="3">
    <source>
        <dbReference type="Proteomes" id="UP000075806"/>
    </source>
</evidence>
<dbReference type="AlphaFoldDB" id="A0A161PWB0"/>
<dbReference type="InterPro" id="IPR029068">
    <property type="entry name" value="Glyas_Bleomycin-R_OHBP_Dase"/>
</dbReference>
<dbReference type="PANTHER" id="PTHR41294:SF1">
    <property type="entry name" value="CADMIUM-INDUCED PROTEIN CADI"/>
    <property type="match status" value="1"/>
</dbReference>
<dbReference type="Gene3D" id="3.10.180.10">
    <property type="entry name" value="2,3-Dihydroxybiphenyl 1,2-Dioxygenase, domain 1"/>
    <property type="match status" value="1"/>
</dbReference>
<evidence type="ECO:0000313" key="2">
    <source>
        <dbReference type="EMBL" id="KYG26100.1"/>
    </source>
</evidence>
<dbReference type="Proteomes" id="UP000075806">
    <property type="component" value="Unassembled WGS sequence"/>
</dbReference>
<reference evidence="2" key="1">
    <citation type="submission" date="2016-02" db="EMBL/GenBank/DDBJ databases">
        <title>Genome sequence of Bacillus trypoxylicola KCTC 13244(T).</title>
        <authorList>
            <person name="Jeong H."/>
            <person name="Park S.-H."/>
            <person name="Choi S.-K."/>
        </authorList>
    </citation>
    <scope>NUCLEOTIDE SEQUENCE [LARGE SCALE GENOMIC DNA]</scope>
    <source>
        <strain evidence="2">KCTC 13244</strain>
    </source>
</reference>
<dbReference type="STRING" id="519424.AZF04_13530"/>
<proteinExistence type="predicted"/>
<keyword evidence="3" id="KW-1185">Reference proteome</keyword>
<dbReference type="OrthoDB" id="9789608at2"/>
<dbReference type="GO" id="GO:0046686">
    <property type="term" value="P:response to cadmium ion"/>
    <property type="evidence" value="ECO:0007669"/>
    <property type="project" value="TreeGrafter"/>
</dbReference>
<dbReference type="InterPro" id="IPR052393">
    <property type="entry name" value="Cadmium-induced_rsp"/>
</dbReference>
<dbReference type="EMBL" id="LTAO01000039">
    <property type="protein sequence ID" value="KYG26100.1"/>
    <property type="molecule type" value="Genomic_DNA"/>
</dbReference>
<organism evidence="2 3">
    <name type="scientific">Alkalihalobacillus trypoxylicola</name>
    <dbReference type="NCBI Taxonomy" id="519424"/>
    <lineage>
        <taxon>Bacteria</taxon>
        <taxon>Bacillati</taxon>
        <taxon>Bacillota</taxon>
        <taxon>Bacilli</taxon>
        <taxon>Bacillales</taxon>
        <taxon>Bacillaceae</taxon>
        <taxon>Alkalihalobacillus</taxon>
    </lineage>
</organism>
<gene>
    <name evidence="2" type="ORF">AZF04_13530</name>
</gene>
<dbReference type="InterPro" id="IPR049789">
    <property type="entry name" value="ArsI/CadI-like"/>
</dbReference>
<dbReference type="InterPro" id="IPR037523">
    <property type="entry name" value="VOC_core"/>
</dbReference>
<dbReference type="PROSITE" id="PS51819">
    <property type="entry name" value="VOC"/>
    <property type="match status" value="1"/>
</dbReference>
<dbReference type="RefSeq" id="WP_061950275.1">
    <property type="nucleotide sequence ID" value="NZ_LTAO01000039.1"/>
</dbReference>
<protein>
    <recommendedName>
        <fullName evidence="1">VOC domain-containing protein</fullName>
    </recommendedName>
</protein>
<evidence type="ECO:0000259" key="1">
    <source>
        <dbReference type="PROSITE" id="PS51819"/>
    </source>
</evidence>
<dbReference type="PANTHER" id="PTHR41294">
    <property type="entry name" value="CADMIUM-INDUCED PROTEIN CADI"/>
    <property type="match status" value="1"/>
</dbReference>
<dbReference type="NCBIfam" id="NF041414">
    <property type="entry name" value="ArsI_CadI_VOC"/>
    <property type="match status" value="1"/>
</dbReference>
<dbReference type="SUPFAM" id="SSF54593">
    <property type="entry name" value="Glyoxalase/Bleomycin resistance protein/Dihydroxybiphenyl dioxygenase"/>
    <property type="match status" value="1"/>
</dbReference>
<comment type="caution">
    <text evidence="2">The sequence shown here is derived from an EMBL/GenBank/DDBJ whole genome shotgun (WGS) entry which is preliminary data.</text>
</comment>
<dbReference type="InterPro" id="IPR004360">
    <property type="entry name" value="Glyas_Fos-R_dOase_dom"/>
</dbReference>
<sequence>MINVHIGLNVKNMEESKDFYRKLFSIEPVKEKQGYVKFLMTNPHLNLTLTKVEEVKGNQINHLGVQVDSKEIVLQHKERLEKQGFFAREEMDTTCCYAVQDKFWITDPDGNEWEYFYTKEDIEEKDSSCCIN</sequence>
<accession>A0A161PWB0</accession>
<dbReference type="Pfam" id="PF00903">
    <property type="entry name" value="Glyoxalase"/>
    <property type="match status" value="1"/>
</dbReference>